<dbReference type="AlphaFoldDB" id="D3E2Q8"/>
<name>D3E2Q8_METRM</name>
<keyword evidence="1" id="KW-0812">Transmembrane</keyword>
<accession>D3E2Q8</accession>
<dbReference type="eggNOG" id="arCOG03821">
    <property type="taxonomic scope" value="Archaea"/>
</dbReference>
<proteinExistence type="predicted"/>
<keyword evidence="3" id="KW-1185">Reference proteome</keyword>
<dbReference type="Proteomes" id="UP000008680">
    <property type="component" value="Chromosome"/>
</dbReference>
<organism evidence="2 3">
    <name type="scientific">Methanobrevibacter ruminantium (strain ATCC 35063 / DSM 1093 / JCM 13430 / OCM 146 / M1)</name>
    <name type="common">Methanobacterium ruminantium</name>
    <dbReference type="NCBI Taxonomy" id="634498"/>
    <lineage>
        <taxon>Archaea</taxon>
        <taxon>Methanobacteriati</taxon>
        <taxon>Methanobacteriota</taxon>
        <taxon>Methanomada group</taxon>
        <taxon>Methanobacteria</taxon>
        <taxon>Methanobacteriales</taxon>
        <taxon>Methanobacteriaceae</taxon>
        <taxon>Methanobrevibacter</taxon>
    </lineage>
</organism>
<evidence type="ECO:0000313" key="3">
    <source>
        <dbReference type="Proteomes" id="UP000008680"/>
    </source>
</evidence>
<dbReference type="STRING" id="634498.mru_0968"/>
<protein>
    <submittedName>
        <fullName evidence="2">Uncharacterized protein</fullName>
    </submittedName>
</protein>
<gene>
    <name evidence="2" type="ordered locus">mru_0968</name>
</gene>
<dbReference type="GeneID" id="8770620"/>
<keyword evidence="1" id="KW-0472">Membrane</keyword>
<dbReference type="HOGENOM" id="CLU_1933283_0_0_2"/>
<evidence type="ECO:0000256" key="1">
    <source>
        <dbReference type="SAM" id="Phobius"/>
    </source>
</evidence>
<dbReference type="KEGG" id="mru:mru_0968"/>
<keyword evidence="1" id="KW-1133">Transmembrane helix</keyword>
<feature type="transmembrane region" description="Helical" evidence="1">
    <location>
        <begin position="6"/>
        <end position="29"/>
    </location>
</feature>
<reference evidence="2 3" key="1">
    <citation type="journal article" date="2010" name="PLoS ONE">
        <title>The genome sequence of the rumen methanogen Methanobrevibacter ruminantium reveals new possibilities for controlling ruminant methane emissions.</title>
        <authorList>
            <person name="Leahy S.C."/>
            <person name="Kelly W.J."/>
            <person name="Altermann E."/>
            <person name="Ronimus R.S."/>
            <person name="Yeoman C.J."/>
            <person name="Pacheco D.M."/>
            <person name="Li D."/>
            <person name="Kong Z."/>
            <person name="McTavish S."/>
            <person name="Sang C."/>
            <person name="Lambie S.C."/>
            <person name="Janssen P.H."/>
            <person name="Dey D."/>
            <person name="Attwood G.T."/>
        </authorList>
    </citation>
    <scope>NUCLEOTIDE SEQUENCE [LARGE SCALE GENOMIC DNA]</scope>
    <source>
        <strain evidence="3">ATCC 35063 / DSM 1093 / JCM 13430 / OCM 146 / M1</strain>
    </source>
</reference>
<dbReference type="OrthoDB" id="77333at2157"/>
<evidence type="ECO:0000313" key="2">
    <source>
        <dbReference type="EMBL" id="ADC46819.1"/>
    </source>
</evidence>
<dbReference type="RefSeq" id="WP_012955770.1">
    <property type="nucleotide sequence ID" value="NC_013790.1"/>
</dbReference>
<sequence>MDSKGLINIELLFCTIIIVMILIVNFPILEHSIDSANDMDENSQGRFLLNSISTSIDQVNSNNEGFSKKIKLPQSVDGNYYTILVSSNEIILEFNNKKGKAKIQPINLVDSKNRTLSKAQLYNGGSYIIKKTLTNNNESHIYNQSSIIIMQVEG</sequence>
<dbReference type="EMBL" id="CP001719">
    <property type="protein sequence ID" value="ADC46819.1"/>
    <property type="molecule type" value="Genomic_DNA"/>
</dbReference>